<evidence type="ECO:0000256" key="1">
    <source>
        <dbReference type="SAM" id="MobiDB-lite"/>
    </source>
</evidence>
<keyword evidence="3" id="KW-1185">Reference proteome</keyword>
<proteinExistence type="predicted"/>
<feature type="compositionally biased region" description="Low complexity" evidence="1">
    <location>
        <begin position="35"/>
        <end position="46"/>
    </location>
</feature>
<organism evidence="2 3">
    <name type="scientific">Botryotinia narcissicola</name>
    <dbReference type="NCBI Taxonomy" id="278944"/>
    <lineage>
        <taxon>Eukaryota</taxon>
        <taxon>Fungi</taxon>
        <taxon>Dikarya</taxon>
        <taxon>Ascomycota</taxon>
        <taxon>Pezizomycotina</taxon>
        <taxon>Leotiomycetes</taxon>
        <taxon>Helotiales</taxon>
        <taxon>Sclerotiniaceae</taxon>
        <taxon>Botryotinia</taxon>
    </lineage>
</organism>
<gene>
    <name evidence="2" type="ORF">BOTNAR_0036g00360</name>
</gene>
<reference evidence="2 3" key="1">
    <citation type="submission" date="2017-12" db="EMBL/GenBank/DDBJ databases">
        <title>Comparative genomics of Botrytis spp.</title>
        <authorList>
            <person name="Valero-Jimenez C.A."/>
            <person name="Tapia P."/>
            <person name="Veloso J."/>
            <person name="Silva-Moreno E."/>
            <person name="Staats M."/>
            <person name="Valdes J.H."/>
            <person name="Van Kan J.A.L."/>
        </authorList>
    </citation>
    <scope>NUCLEOTIDE SEQUENCE [LARGE SCALE GENOMIC DNA]</scope>
    <source>
        <strain evidence="2 3">MUCL2120</strain>
    </source>
</reference>
<feature type="region of interest" description="Disordered" evidence="1">
    <location>
        <begin position="31"/>
        <end position="92"/>
    </location>
</feature>
<feature type="compositionally biased region" description="Polar residues" evidence="1">
    <location>
        <begin position="54"/>
        <end position="84"/>
    </location>
</feature>
<evidence type="ECO:0000313" key="2">
    <source>
        <dbReference type="EMBL" id="TGO67759.1"/>
    </source>
</evidence>
<protein>
    <submittedName>
        <fullName evidence="2">Uncharacterized protein</fullName>
    </submittedName>
</protein>
<evidence type="ECO:0000313" key="3">
    <source>
        <dbReference type="Proteomes" id="UP000297452"/>
    </source>
</evidence>
<comment type="caution">
    <text evidence="2">The sequence shown here is derived from an EMBL/GenBank/DDBJ whole genome shotgun (WGS) entry which is preliminary data.</text>
</comment>
<accession>A0A4Z1J239</accession>
<sequence>MSGTSLIHHPAPFQIISKIHSSLTAPIAQIRPTAPLNSSPSNSNLSKDPVDTILTRQSNSTQASEDISNSPTPTSSDIKSSFTTHADEKPAR</sequence>
<dbReference type="EMBL" id="PQXJ01000036">
    <property type="protein sequence ID" value="TGO67759.1"/>
    <property type="molecule type" value="Genomic_DNA"/>
</dbReference>
<dbReference type="AlphaFoldDB" id="A0A4Z1J239"/>
<name>A0A4Z1J239_9HELO</name>
<dbReference type="Proteomes" id="UP000297452">
    <property type="component" value="Unassembled WGS sequence"/>
</dbReference>